<keyword evidence="1" id="KW-0472">Membrane</keyword>
<dbReference type="RefSeq" id="WP_134341409.1">
    <property type="nucleotide sequence ID" value="NZ_SOPW01000023.1"/>
</dbReference>
<organism evidence="2 3">
    <name type="scientific">Filobacillus milosensis</name>
    <dbReference type="NCBI Taxonomy" id="94137"/>
    <lineage>
        <taxon>Bacteria</taxon>
        <taxon>Bacillati</taxon>
        <taxon>Bacillota</taxon>
        <taxon>Bacilli</taxon>
        <taxon>Bacillales</taxon>
        <taxon>Bacillaceae</taxon>
        <taxon>Filobacillus</taxon>
    </lineage>
</organism>
<keyword evidence="1" id="KW-0812">Transmembrane</keyword>
<gene>
    <name evidence="2" type="ORF">E3U55_15575</name>
</gene>
<proteinExistence type="predicted"/>
<accession>A0A4Y8IEW0</accession>
<dbReference type="Pfam" id="PF17248">
    <property type="entry name" value="DUF5317"/>
    <property type="match status" value="1"/>
</dbReference>
<keyword evidence="1" id="KW-1133">Transmembrane helix</keyword>
<evidence type="ECO:0000313" key="3">
    <source>
        <dbReference type="Proteomes" id="UP000297975"/>
    </source>
</evidence>
<reference evidence="2 3" key="1">
    <citation type="submission" date="2019-03" db="EMBL/GenBank/DDBJ databases">
        <authorList>
            <person name="He R.-H."/>
        </authorList>
    </citation>
    <scope>NUCLEOTIDE SEQUENCE [LARGE SCALE GENOMIC DNA]</scope>
    <source>
        <strain evidence="3">SH 714</strain>
    </source>
</reference>
<feature type="transmembrane region" description="Helical" evidence="1">
    <location>
        <begin position="57"/>
        <end position="76"/>
    </location>
</feature>
<name>A0A4Y8IEW0_9BACI</name>
<protein>
    <recommendedName>
        <fullName evidence="4">DUF5317 domain-containing protein</fullName>
    </recommendedName>
</protein>
<dbReference type="InterPro" id="IPR035168">
    <property type="entry name" value="DUF5317"/>
</dbReference>
<sequence>MIYAILAALILTLLLKRNPSKIQHNITLRWSGLIVLCFVIQIILTLIALYQEQKYEIIFIMTFLGLLIGLIANHSLVGVKWIIVGASLNVLALIVFGGLMPVSEAAMNMVGQDPTNFSSDSRHQLLQEGEFWWVLADWVPLKPYVMSVGDIFVGIGFIRFLTVNSPLIKRSGDNS</sequence>
<evidence type="ECO:0000313" key="2">
    <source>
        <dbReference type="EMBL" id="TFB13676.1"/>
    </source>
</evidence>
<dbReference type="EMBL" id="SOPW01000023">
    <property type="protein sequence ID" value="TFB13676.1"/>
    <property type="molecule type" value="Genomic_DNA"/>
</dbReference>
<dbReference type="OrthoDB" id="37447at2"/>
<evidence type="ECO:0000256" key="1">
    <source>
        <dbReference type="SAM" id="Phobius"/>
    </source>
</evidence>
<keyword evidence="3" id="KW-1185">Reference proteome</keyword>
<dbReference type="Proteomes" id="UP000297975">
    <property type="component" value="Unassembled WGS sequence"/>
</dbReference>
<evidence type="ECO:0008006" key="4">
    <source>
        <dbReference type="Google" id="ProtNLM"/>
    </source>
</evidence>
<feature type="transmembrane region" description="Helical" evidence="1">
    <location>
        <begin position="29"/>
        <end position="50"/>
    </location>
</feature>
<dbReference type="AlphaFoldDB" id="A0A4Y8IEW0"/>
<comment type="caution">
    <text evidence="2">The sequence shown here is derived from an EMBL/GenBank/DDBJ whole genome shotgun (WGS) entry which is preliminary data.</text>
</comment>
<feature type="transmembrane region" description="Helical" evidence="1">
    <location>
        <begin position="82"/>
        <end position="102"/>
    </location>
</feature>